<organism evidence="9 10">
    <name type="scientific">Methylophilus flavus</name>
    <dbReference type="NCBI Taxonomy" id="640084"/>
    <lineage>
        <taxon>Bacteria</taxon>
        <taxon>Pseudomonadati</taxon>
        <taxon>Pseudomonadota</taxon>
        <taxon>Betaproteobacteria</taxon>
        <taxon>Nitrosomonadales</taxon>
        <taxon>Methylophilaceae</taxon>
        <taxon>Methylophilus</taxon>
    </lineage>
</organism>
<keyword evidence="10" id="KW-1185">Reference proteome</keyword>
<gene>
    <name evidence="9" type="ORF">ACFQ2T_13145</name>
</gene>
<proteinExistence type="inferred from homology"/>
<protein>
    <submittedName>
        <fullName evidence="9">OmpP1/FadL family transporter</fullName>
    </submittedName>
</protein>
<dbReference type="SUPFAM" id="SSF56935">
    <property type="entry name" value="Porins"/>
    <property type="match status" value="1"/>
</dbReference>
<dbReference type="EMBL" id="JBHTLN010000002">
    <property type="protein sequence ID" value="MFD1123460.1"/>
    <property type="molecule type" value="Genomic_DNA"/>
</dbReference>
<evidence type="ECO:0000256" key="6">
    <source>
        <dbReference type="ARBA" id="ARBA00023136"/>
    </source>
</evidence>
<evidence type="ECO:0000256" key="3">
    <source>
        <dbReference type="ARBA" id="ARBA00022452"/>
    </source>
</evidence>
<evidence type="ECO:0000256" key="2">
    <source>
        <dbReference type="ARBA" id="ARBA00008163"/>
    </source>
</evidence>
<comment type="subcellular location">
    <subcellularLocation>
        <location evidence="1">Cell outer membrane</location>
        <topology evidence="1">Multi-pass membrane protein</topology>
    </subcellularLocation>
</comment>
<feature type="chain" id="PRO_5046047138" evidence="8">
    <location>
        <begin position="22"/>
        <end position="423"/>
    </location>
</feature>
<evidence type="ECO:0000256" key="1">
    <source>
        <dbReference type="ARBA" id="ARBA00004571"/>
    </source>
</evidence>
<evidence type="ECO:0000313" key="9">
    <source>
        <dbReference type="EMBL" id="MFD1123460.1"/>
    </source>
</evidence>
<keyword evidence="5 8" id="KW-0732">Signal</keyword>
<dbReference type="Gene3D" id="2.40.160.60">
    <property type="entry name" value="Outer membrane protein transport protein (OMPP1/FadL/TodX)"/>
    <property type="match status" value="1"/>
</dbReference>
<dbReference type="PANTHER" id="PTHR35093">
    <property type="entry name" value="OUTER MEMBRANE PROTEIN NMB0088-RELATED"/>
    <property type="match status" value="1"/>
</dbReference>
<name>A0ABW3PFY4_9PROT</name>
<comment type="caution">
    <text evidence="9">The sequence shown here is derived from an EMBL/GenBank/DDBJ whole genome shotgun (WGS) entry which is preliminary data.</text>
</comment>
<dbReference type="PANTHER" id="PTHR35093:SF8">
    <property type="entry name" value="OUTER MEMBRANE PROTEIN NMB0088-RELATED"/>
    <property type="match status" value="1"/>
</dbReference>
<dbReference type="Proteomes" id="UP001597206">
    <property type="component" value="Unassembled WGS sequence"/>
</dbReference>
<keyword evidence="3" id="KW-1134">Transmembrane beta strand</keyword>
<evidence type="ECO:0000256" key="4">
    <source>
        <dbReference type="ARBA" id="ARBA00022692"/>
    </source>
</evidence>
<dbReference type="RefSeq" id="WP_379035145.1">
    <property type="nucleotide sequence ID" value="NZ_JBHTLN010000002.1"/>
</dbReference>
<evidence type="ECO:0000256" key="8">
    <source>
        <dbReference type="SAM" id="SignalP"/>
    </source>
</evidence>
<dbReference type="InterPro" id="IPR005017">
    <property type="entry name" value="OMPP1/FadL/TodX"/>
</dbReference>
<keyword evidence="7" id="KW-0998">Cell outer membrane</keyword>
<evidence type="ECO:0000313" key="10">
    <source>
        <dbReference type="Proteomes" id="UP001597206"/>
    </source>
</evidence>
<keyword evidence="6" id="KW-0472">Membrane</keyword>
<evidence type="ECO:0000256" key="7">
    <source>
        <dbReference type="ARBA" id="ARBA00023237"/>
    </source>
</evidence>
<comment type="similarity">
    <text evidence="2">Belongs to the OmpP1/FadL family.</text>
</comment>
<dbReference type="Pfam" id="PF03349">
    <property type="entry name" value="Toluene_X"/>
    <property type="match status" value="1"/>
</dbReference>
<keyword evidence="4" id="KW-0812">Transmembrane</keyword>
<sequence>MRTTVKLLPWLLSIMAGHAFATDGYFAHGYGVKGLGLGGVGIALPQDALAAATNPAGLGIVGDRIDFGVTWFKPDRDVRLSNTAGGSGALDGRYDGNDTEHFFIPEFGYNRVINDRTTLGVSVYGNGGMNTDYKDGIPYFNTTGSRTGIDYLQVVVAPTATWRVNEQHVLGVSLNLAYQRFEAKGLQNFDNALSTTSVGNVTNNGHDNSYGAGLRFGWVGQVSDAVTLGATYQTKTYASKFDKYKGLFAEGGDIDIPANYGIGIAIKTTPSLTLAADAQRILYSDVDSIGNLSLSNLLAGNALGSSKGPGFGWRDVTVFKVGAQYAYSDTLTLRAGYNHSSQPVRSSETLLNILAPAVVQDHLTLGATYTLPNKAELSFFFAHAFENKVRGSNSIPAGAPFGGGEADLRMNQNSLGVAYGWAL</sequence>
<accession>A0ABW3PFY4</accession>
<evidence type="ECO:0000256" key="5">
    <source>
        <dbReference type="ARBA" id="ARBA00022729"/>
    </source>
</evidence>
<reference evidence="10" key="1">
    <citation type="journal article" date="2019" name="Int. J. Syst. Evol. Microbiol.">
        <title>The Global Catalogue of Microorganisms (GCM) 10K type strain sequencing project: providing services to taxonomists for standard genome sequencing and annotation.</title>
        <authorList>
            <consortium name="The Broad Institute Genomics Platform"/>
            <consortium name="The Broad Institute Genome Sequencing Center for Infectious Disease"/>
            <person name="Wu L."/>
            <person name="Ma J."/>
        </authorList>
    </citation>
    <scope>NUCLEOTIDE SEQUENCE [LARGE SCALE GENOMIC DNA]</scope>
    <source>
        <strain evidence="10">CCUG 58411</strain>
    </source>
</reference>
<feature type="signal peptide" evidence="8">
    <location>
        <begin position="1"/>
        <end position="21"/>
    </location>
</feature>